<feature type="transmembrane region" description="Helical" evidence="5">
    <location>
        <begin position="115"/>
        <end position="136"/>
    </location>
</feature>
<dbReference type="GO" id="GO:0016020">
    <property type="term" value="C:membrane"/>
    <property type="evidence" value="ECO:0007669"/>
    <property type="project" value="UniProtKB-SubCell"/>
</dbReference>
<sequence length="448" mass="50494">MFVADLVAAGIVALLILFLAVYVVCRYSAEEEDGDAWLPRAFVVLSLSVACYMVLLLPLEVALTNEKPALSLLWVWKGILSAAYFLLFIGGPYAFVFYESWSPHQHSIWAQVRPALGAVVVVNGVFLLSFGALWLWGSHIDDEHGTLTHVMPFEYFVATVSSFGWVLFFIFAGVGLAAVPVQGATSFLRRPRPITKVEYEFAKVKLNMEVQHLLRRGRQLDAEIEGRHPNQRQRQRMLLFKREVREVELQCEGNETAFHLSGSAILRNYVMAALSVVNGVVTLLWVLHIFLWSVLKVYPLLDNMLVWLHQLLPMLATLVYAYCTLYMMWCTLVGCSTLSGNLFVPLLYPLRVRGTMLNALLFNSLLVLCASFAVLHLCAVSFFTYASTTIIHRIFTVTIAHMYGVQYVSQCLQYALLSVFVLAIPWLLFCPQCMSGETNDDDQVDPIV</sequence>
<comment type="subcellular location">
    <subcellularLocation>
        <location evidence="1">Membrane</location>
        <topology evidence="1">Multi-pass membrane protein</topology>
    </subcellularLocation>
</comment>
<dbReference type="Pfam" id="PF04791">
    <property type="entry name" value="LMBR1"/>
    <property type="match status" value="1"/>
</dbReference>
<evidence type="ECO:0000256" key="1">
    <source>
        <dbReference type="ARBA" id="ARBA00004141"/>
    </source>
</evidence>
<proteinExistence type="predicted"/>
<dbReference type="AlphaFoldDB" id="A0A0N1I533"/>
<feature type="transmembrane region" description="Helical" evidence="5">
    <location>
        <begin position="360"/>
        <end position="386"/>
    </location>
</feature>
<feature type="transmembrane region" description="Helical" evidence="5">
    <location>
        <begin position="37"/>
        <end position="59"/>
    </location>
</feature>
<name>A0A0N1I533_LEPSE</name>
<organism evidence="6 7">
    <name type="scientific">Leptomonas seymouri</name>
    <dbReference type="NCBI Taxonomy" id="5684"/>
    <lineage>
        <taxon>Eukaryota</taxon>
        <taxon>Discoba</taxon>
        <taxon>Euglenozoa</taxon>
        <taxon>Kinetoplastea</taxon>
        <taxon>Metakinetoplastina</taxon>
        <taxon>Trypanosomatida</taxon>
        <taxon>Trypanosomatidae</taxon>
        <taxon>Leishmaniinae</taxon>
        <taxon>Leptomonas</taxon>
    </lineage>
</organism>
<keyword evidence="2 5" id="KW-0812">Transmembrane</keyword>
<gene>
    <name evidence="6" type="ORF">ABL78_4309</name>
</gene>
<dbReference type="Proteomes" id="UP000038009">
    <property type="component" value="Unassembled WGS sequence"/>
</dbReference>
<feature type="transmembrane region" description="Helical" evidence="5">
    <location>
        <begin position="71"/>
        <end position="95"/>
    </location>
</feature>
<dbReference type="PANTHER" id="PTHR31652">
    <property type="entry name" value="LIMR FAMILY PROTEIN DDB_G0283707-RELATED"/>
    <property type="match status" value="1"/>
</dbReference>
<evidence type="ECO:0000256" key="4">
    <source>
        <dbReference type="ARBA" id="ARBA00023136"/>
    </source>
</evidence>
<dbReference type="EMBL" id="LJSK01000122">
    <property type="protein sequence ID" value="KPI86631.1"/>
    <property type="molecule type" value="Genomic_DNA"/>
</dbReference>
<evidence type="ECO:0000256" key="5">
    <source>
        <dbReference type="SAM" id="Phobius"/>
    </source>
</evidence>
<feature type="transmembrane region" description="Helical" evidence="5">
    <location>
        <begin position="407"/>
        <end position="429"/>
    </location>
</feature>
<evidence type="ECO:0000313" key="6">
    <source>
        <dbReference type="EMBL" id="KPI86631.1"/>
    </source>
</evidence>
<comment type="caution">
    <text evidence="6">The sequence shown here is derived from an EMBL/GenBank/DDBJ whole genome shotgun (WGS) entry which is preliminary data.</text>
</comment>
<keyword evidence="7" id="KW-1185">Reference proteome</keyword>
<dbReference type="OrthoDB" id="73273at2759"/>
<dbReference type="OMA" id="YAYCAMY"/>
<feature type="transmembrane region" description="Helical" evidence="5">
    <location>
        <begin position="156"/>
        <end position="181"/>
    </location>
</feature>
<dbReference type="VEuPathDB" id="TriTrypDB:Lsey_0122_0190"/>
<feature type="transmembrane region" description="Helical" evidence="5">
    <location>
        <begin position="6"/>
        <end position="25"/>
    </location>
</feature>
<accession>A0A0N1I533</accession>
<keyword evidence="4 5" id="KW-0472">Membrane</keyword>
<dbReference type="InterPro" id="IPR006876">
    <property type="entry name" value="LMBR1-like_membr_prot"/>
</dbReference>
<evidence type="ECO:0000256" key="2">
    <source>
        <dbReference type="ARBA" id="ARBA00022692"/>
    </source>
</evidence>
<evidence type="ECO:0000256" key="3">
    <source>
        <dbReference type="ARBA" id="ARBA00022989"/>
    </source>
</evidence>
<protein>
    <recommendedName>
        <fullName evidence="8">LMBR1-like membrane protein</fullName>
    </recommendedName>
</protein>
<evidence type="ECO:0000313" key="7">
    <source>
        <dbReference type="Proteomes" id="UP000038009"/>
    </source>
</evidence>
<reference evidence="6 7" key="1">
    <citation type="journal article" date="2015" name="PLoS Pathog.">
        <title>Leptomonas seymouri: Adaptations to the Dixenous Life Cycle Analyzed by Genome Sequencing, Transcriptome Profiling and Co-infection with Leishmania donovani.</title>
        <authorList>
            <person name="Kraeva N."/>
            <person name="Butenko A."/>
            <person name="Hlavacova J."/>
            <person name="Kostygov A."/>
            <person name="Myskova J."/>
            <person name="Grybchuk D."/>
            <person name="Lestinova T."/>
            <person name="Votypka J."/>
            <person name="Volf P."/>
            <person name="Opperdoes F."/>
            <person name="Flegontov P."/>
            <person name="Lukes J."/>
            <person name="Yurchenko V."/>
        </authorList>
    </citation>
    <scope>NUCLEOTIDE SEQUENCE [LARGE SCALE GENOMIC DNA]</scope>
    <source>
        <strain evidence="6 7">ATCC 30220</strain>
    </source>
</reference>
<evidence type="ECO:0008006" key="8">
    <source>
        <dbReference type="Google" id="ProtNLM"/>
    </source>
</evidence>
<dbReference type="PANTHER" id="PTHR31652:SF0">
    <property type="entry name" value="LIMR FAMILY PROTEIN DDB_G0283707-RELATED"/>
    <property type="match status" value="1"/>
</dbReference>
<keyword evidence="3 5" id="KW-1133">Transmembrane helix</keyword>
<feature type="transmembrane region" description="Helical" evidence="5">
    <location>
        <begin position="304"/>
        <end position="322"/>
    </location>
</feature>
<feature type="transmembrane region" description="Helical" evidence="5">
    <location>
        <begin position="329"/>
        <end position="348"/>
    </location>
</feature>
<feature type="transmembrane region" description="Helical" evidence="5">
    <location>
        <begin position="269"/>
        <end position="292"/>
    </location>
</feature>